<dbReference type="SUPFAM" id="SSF55418">
    <property type="entry name" value="eIF4e-like"/>
    <property type="match status" value="1"/>
</dbReference>
<accession>A0A4S2MJU7</accession>
<dbReference type="AlphaFoldDB" id="A0A4S2MJU7"/>
<protein>
    <submittedName>
        <fullName evidence="3">Eukaryotic translation initiation factor 4E</fullName>
    </submittedName>
</protein>
<dbReference type="InterPro" id="IPR023398">
    <property type="entry name" value="TIF_eIF4e-like"/>
</dbReference>
<evidence type="ECO:0000256" key="1">
    <source>
        <dbReference type="RuleBase" id="RU004374"/>
    </source>
</evidence>
<feature type="compositionally biased region" description="Polar residues" evidence="2">
    <location>
        <begin position="65"/>
        <end position="82"/>
    </location>
</feature>
<keyword evidence="1" id="KW-0694">RNA-binding</keyword>
<evidence type="ECO:0000313" key="3">
    <source>
        <dbReference type="EMBL" id="TGZ77153.1"/>
    </source>
</evidence>
<dbReference type="PROSITE" id="PS00813">
    <property type="entry name" value="IF4E"/>
    <property type="match status" value="1"/>
</dbReference>
<dbReference type="InParanoid" id="A0A4S2MJU7"/>
<feature type="compositionally biased region" description="Low complexity" evidence="2">
    <location>
        <begin position="327"/>
        <end position="350"/>
    </location>
</feature>
<dbReference type="PANTHER" id="PTHR11960">
    <property type="entry name" value="EUKARYOTIC TRANSLATION INITIATION FACTOR 4E RELATED"/>
    <property type="match status" value="1"/>
</dbReference>
<dbReference type="OrthoDB" id="590761at2759"/>
<dbReference type="GO" id="GO:0000340">
    <property type="term" value="F:RNA 7-methylguanosine cap binding"/>
    <property type="evidence" value="ECO:0007669"/>
    <property type="project" value="TreeGrafter"/>
</dbReference>
<organism evidence="3 4">
    <name type="scientific">Ascodesmis nigricans</name>
    <dbReference type="NCBI Taxonomy" id="341454"/>
    <lineage>
        <taxon>Eukaryota</taxon>
        <taxon>Fungi</taxon>
        <taxon>Dikarya</taxon>
        <taxon>Ascomycota</taxon>
        <taxon>Pezizomycotina</taxon>
        <taxon>Pezizomycetes</taxon>
        <taxon>Pezizales</taxon>
        <taxon>Ascodesmidaceae</taxon>
        <taxon>Ascodesmis</taxon>
    </lineage>
</organism>
<keyword evidence="4" id="KW-1185">Reference proteome</keyword>
<dbReference type="Pfam" id="PF01652">
    <property type="entry name" value="IF4E"/>
    <property type="match status" value="1"/>
</dbReference>
<dbReference type="GO" id="GO:0003743">
    <property type="term" value="F:translation initiation factor activity"/>
    <property type="evidence" value="ECO:0007669"/>
    <property type="project" value="UniProtKB-KW"/>
</dbReference>
<reference evidence="3 4" key="1">
    <citation type="submission" date="2019-04" db="EMBL/GenBank/DDBJ databases">
        <title>Comparative genomics and transcriptomics to analyze fruiting body development in filamentous ascomycetes.</title>
        <authorList>
            <consortium name="DOE Joint Genome Institute"/>
            <person name="Lutkenhaus R."/>
            <person name="Traeger S."/>
            <person name="Breuer J."/>
            <person name="Kuo A."/>
            <person name="Lipzen A."/>
            <person name="Pangilinan J."/>
            <person name="Dilworth D."/>
            <person name="Sandor L."/>
            <person name="Poggeler S."/>
            <person name="Barry K."/>
            <person name="Grigoriev I.V."/>
            <person name="Nowrousian M."/>
        </authorList>
    </citation>
    <scope>NUCLEOTIDE SEQUENCE [LARGE SCALE GENOMIC DNA]</scope>
    <source>
        <strain evidence="3 4">CBS 389.68</strain>
    </source>
</reference>
<evidence type="ECO:0000313" key="4">
    <source>
        <dbReference type="Proteomes" id="UP000298138"/>
    </source>
</evidence>
<dbReference type="Proteomes" id="UP000298138">
    <property type="component" value="Unassembled WGS sequence"/>
</dbReference>
<gene>
    <name evidence="3" type="ORF">EX30DRAFT_210021</name>
</gene>
<feature type="region of interest" description="Disordered" evidence="2">
    <location>
        <begin position="99"/>
        <end position="128"/>
    </location>
</feature>
<dbReference type="STRING" id="341454.A0A4S2MJU7"/>
<evidence type="ECO:0000256" key="2">
    <source>
        <dbReference type="SAM" id="MobiDB-lite"/>
    </source>
</evidence>
<dbReference type="PANTHER" id="PTHR11960:SF18">
    <property type="entry name" value="EUKARYOTIC TRANSLATION INITIATION FACTOR 4E HOMOLOGOUS PROTEIN, ISOFORM B"/>
    <property type="match status" value="1"/>
</dbReference>
<sequence length="350" mass="37368">MDSANPIWTRRSNSAKLSLSMSSSSSGATATSTTPGEAPSAKLFGPSSARLPSSHRNKNPFDLHSLNTSNNPLPSPTTAGTKSASSAFHLGGGGAFGSFGLRTPKTPGLNGASDSAGPIGSSAPSTIGKSGLTASEVVAGTKKSIPPTVPEVHPLKNTWVVWYRSPGNKFQDYEKSTHRVAHFSTVEEFWAVYTHLRRPNALPHVSDYHLFKKGIRPVWEDAENKNGGKWNIRLKKGVANRYWEDLLLAIVGCQFGDAGDDLCGAVLSVRGNEDVLSVWTRVDGPTCLKIKEVMKRKLGLPNNTRIDWKSHSSSLEAVASKQQNQHNHNNSNNTATSATPSTAAITAGQS</sequence>
<comment type="similarity">
    <text evidence="1">Belongs to the eukaryotic initiation factor 4E family.</text>
</comment>
<keyword evidence="1" id="KW-0648">Protein biosynthesis</keyword>
<keyword evidence="1 3" id="KW-0396">Initiation factor</keyword>
<name>A0A4S2MJU7_9PEZI</name>
<feature type="region of interest" description="Disordered" evidence="2">
    <location>
        <begin position="318"/>
        <end position="350"/>
    </location>
</feature>
<dbReference type="Gene3D" id="3.30.760.10">
    <property type="entry name" value="RNA Cap, Translation Initiation Factor Eif4e"/>
    <property type="match status" value="1"/>
</dbReference>
<dbReference type="GO" id="GO:0016281">
    <property type="term" value="C:eukaryotic translation initiation factor 4F complex"/>
    <property type="evidence" value="ECO:0007669"/>
    <property type="project" value="TreeGrafter"/>
</dbReference>
<dbReference type="InterPro" id="IPR019770">
    <property type="entry name" value="TIF_eIF_4E_CS"/>
</dbReference>
<dbReference type="EMBL" id="ML220158">
    <property type="protein sequence ID" value="TGZ77153.1"/>
    <property type="molecule type" value="Genomic_DNA"/>
</dbReference>
<proteinExistence type="inferred from homology"/>
<feature type="region of interest" description="Disordered" evidence="2">
    <location>
        <begin position="1"/>
        <end position="86"/>
    </location>
</feature>
<feature type="compositionally biased region" description="Low complexity" evidence="2">
    <location>
        <begin position="12"/>
        <end position="41"/>
    </location>
</feature>
<dbReference type="InterPro" id="IPR001040">
    <property type="entry name" value="TIF_eIF_4E"/>
</dbReference>